<proteinExistence type="predicted"/>
<reference evidence="1 2" key="1">
    <citation type="submission" date="2020-08" db="EMBL/GenBank/DDBJ databases">
        <title>Genomic Encyclopedia of Type Strains, Phase IV (KMG-IV): sequencing the most valuable type-strain genomes for metagenomic binning, comparative biology and taxonomic classification.</title>
        <authorList>
            <person name="Goeker M."/>
        </authorList>
    </citation>
    <scope>NUCLEOTIDE SEQUENCE [LARGE SCALE GENOMIC DNA]</scope>
    <source>
        <strain evidence="1 2">DSM 7051</strain>
    </source>
</reference>
<accession>A0A7X0FAW0</accession>
<name>A0A7X0FAW0_9HYPH</name>
<dbReference type="Gene3D" id="1.10.10.10">
    <property type="entry name" value="Winged helix-like DNA-binding domain superfamily/Winged helix DNA-binding domain"/>
    <property type="match status" value="1"/>
</dbReference>
<organism evidence="1 2">
    <name type="scientific">Aminobacter aganoensis</name>
    <dbReference type="NCBI Taxonomy" id="83264"/>
    <lineage>
        <taxon>Bacteria</taxon>
        <taxon>Pseudomonadati</taxon>
        <taxon>Pseudomonadota</taxon>
        <taxon>Alphaproteobacteria</taxon>
        <taxon>Hyphomicrobiales</taxon>
        <taxon>Phyllobacteriaceae</taxon>
        <taxon>Aminobacter</taxon>
    </lineage>
</organism>
<keyword evidence="2" id="KW-1185">Reference proteome</keyword>
<evidence type="ECO:0000313" key="1">
    <source>
        <dbReference type="EMBL" id="MBB6356319.1"/>
    </source>
</evidence>
<dbReference type="RefSeq" id="WP_184700673.1">
    <property type="nucleotide sequence ID" value="NZ_BAABEG010000001.1"/>
</dbReference>
<evidence type="ECO:0008006" key="3">
    <source>
        <dbReference type="Google" id="ProtNLM"/>
    </source>
</evidence>
<dbReference type="InterPro" id="IPR009061">
    <property type="entry name" value="DNA-bd_dom_put_sf"/>
</dbReference>
<sequence>MSNPELNQIFLNEHQLAERQQRSVKTIRNQRIIGGGVPFCRFGRSVRYRLSDVIDWGNARVVSSTSEPKGGASHG</sequence>
<dbReference type="EMBL" id="JACHOU010000013">
    <property type="protein sequence ID" value="MBB6356319.1"/>
    <property type="molecule type" value="Genomic_DNA"/>
</dbReference>
<dbReference type="SUPFAM" id="SSF46955">
    <property type="entry name" value="Putative DNA-binding domain"/>
    <property type="match status" value="1"/>
</dbReference>
<dbReference type="AlphaFoldDB" id="A0A7X0FAW0"/>
<gene>
    <name evidence="1" type="ORF">GGR00_004127</name>
</gene>
<dbReference type="InterPro" id="IPR036388">
    <property type="entry name" value="WH-like_DNA-bd_sf"/>
</dbReference>
<protein>
    <recommendedName>
        <fullName evidence="3">Helix-turn-helix domain-containing protein</fullName>
    </recommendedName>
</protein>
<dbReference type="Proteomes" id="UP000536262">
    <property type="component" value="Unassembled WGS sequence"/>
</dbReference>
<evidence type="ECO:0000313" key="2">
    <source>
        <dbReference type="Proteomes" id="UP000536262"/>
    </source>
</evidence>
<comment type="caution">
    <text evidence="1">The sequence shown here is derived from an EMBL/GenBank/DDBJ whole genome shotgun (WGS) entry which is preliminary data.</text>
</comment>